<gene>
    <name evidence="10" type="primary">LOC116298292</name>
</gene>
<dbReference type="InterPro" id="IPR005225">
    <property type="entry name" value="Small_GTP-bd"/>
</dbReference>
<evidence type="ECO:0000313" key="9">
    <source>
        <dbReference type="Proteomes" id="UP000515163"/>
    </source>
</evidence>
<dbReference type="RefSeq" id="XP_031562547.1">
    <property type="nucleotide sequence ID" value="XM_031706687.1"/>
</dbReference>
<proteinExistence type="inferred from homology"/>
<feature type="domain" description="Tr-type G" evidence="8">
    <location>
        <begin position="1"/>
        <end position="163"/>
    </location>
</feature>
<evidence type="ECO:0000256" key="5">
    <source>
        <dbReference type="ARBA" id="ARBA00023134"/>
    </source>
</evidence>
<feature type="region of interest" description="Disordered" evidence="7">
    <location>
        <begin position="252"/>
        <end position="292"/>
    </location>
</feature>
<dbReference type="PANTHER" id="PTHR43381">
    <property type="entry name" value="TRANSLATION INITIATION FACTOR IF-2-RELATED"/>
    <property type="match status" value="1"/>
</dbReference>
<dbReference type="Pfam" id="PF00009">
    <property type="entry name" value="GTP_EFTU"/>
    <property type="match status" value="1"/>
</dbReference>
<dbReference type="Gene3D" id="3.40.50.300">
    <property type="entry name" value="P-loop containing nucleotide triphosphate hydrolases"/>
    <property type="match status" value="1"/>
</dbReference>
<dbReference type="GO" id="GO:0005737">
    <property type="term" value="C:cytoplasm"/>
    <property type="evidence" value="ECO:0007669"/>
    <property type="project" value="TreeGrafter"/>
</dbReference>
<evidence type="ECO:0000313" key="10">
    <source>
        <dbReference type="RefSeq" id="XP_031562547.1"/>
    </source>
</evidence>
<dbReference type="GeneID" id="116298292"/>
<dbReference type="InterPro" id="IPR000795">
    <property type="entry name" value="T_Tr_GTP-bd_dom"/>
</dbReference>
<dbReference type="GO" id="GO:0003924">
    <property type="term" value="F:GTPase activity"/>
    <property type="evidence" value="ECO:0007669"/>
    <property type="project" value="InterPro"/>
</dbReference>
<keyword evidence="4" id="KW-0648">Protein biosynthesis</keyword>
<organism evidence="9 10">
    <name type="scientific">Actinia tenebrosa</name>
    <name type="common">Australian red waratah sea anemone</name>
    <dbReference type="NCBI Taxonomy" id="6105"/>
    <lineage>
        <taxon>Eukaryota</taxon>
        <taxon>Metazoa</taxon>
        <taxon>Cnidaria</taxon>
        <taxon>Anthozoa</taxon>
        <taxon>Hexacorallia</taxon>
        <taxon>Actiniaria</taxon>
        <taxon>Actiniidae</taxon>
        <taxon>Actinia</taxon>
    </lineage>
</organism>
<dbReference type="InterPro" id="IPR053905">
    <property type="entry name" value="EF-G-like_DII"/>
</dbReference>
<evidence type="ECO:0000256" key="1">
    <source>
        <dbReference type="ARBA" id="ARBA00007733"/>
    </source>
</evidence>
<dbReference type="NCBIfam" id="TIGR00231">
    <property type="entry name" value="small_GTP"/>
    <property type="match status" value="1"/>
</dbReference>
<dbReference type="InterPro" id="IPR027417">
    <property type="entry name" value="P-loop_NTPase"/>
</dbReference>
<dbReference type="PRINTS" id="PR00315">
    <property type="entry name" value="ELONGATNFCT"/>
</dbReference>
<dbReference type="SUPFAM" id="SSF52540">
    <property type="entry name" value="P-loop containing nucleoside triphosphate hydrolases"/>
    <property type="match status" value="1"/>
</dbReference>
<dbReference type="GO" id="GO:0003743">
    <property type="term" value="F:translation initiation factor activity"/>
    <property type="evidence" value="ECO:0007669"/>
    <property type="project" value="UniProtKB-KW"/>
</dbReference>
<feature type="non-terminal residue" evidence="10">
    <location>
        <position position="292"/>
    </location>
</feature>
<dbReference type="InParanoid" id="A0A6P8IB34"/>
<dbReference type="InterPro" id="IPR044145">
    <property type="entry name" value="IF2_II"/>
</dbReference>
<comment type="function">
    <text evidence="6">One of the essential components for the initiation of protein synthesis. Protects formylmethionyl-tRNA from spontaneous hydrolysis and promotes its binding to the 30S ribosomal subunits. Also involved in the hydrolysis of GTP during the formation of the 70S ribosomal complex.</text>
</comment>
<dbReference type="Gene3D" id="2.40.30.10">
    <property type="entry name" value="Translation factors"/>
    <property type="match status" value="1"/>
</dbReference>
<evidence type="ECO:0000256" key="2">
    <source>
        <dbReference type="ARBA" id="ARBA00022540"/>
    </source>
</evidence>
<keyword evidence="5" id="KW-0342">GTP-binding</keyword>
<feature type="compositionally biased region" description="Basic and acidic residues" evidence="7">
    <location>
        <begin position="263"/>
        <end position="274"/>
    </location>
</feature>
<dbReference type="AlphaFoldDB" id="A0A6P8IB34"/>
<dbReference type="PROSITE" id="PS51722">
    <property type="entry name" value="G_TR_2"/>
    <property type="match status" value="1"/>
</dbReference>
<keyword evidence="2" id="KW-0396">Initiation factor</keyword>
<keyword evidence="9" id="KW-1185">Reference proteome</keyword>
<evidence type="ECO:0000256" key="3">
    <source>
        <dbReference type="ARBA" id="ARBA00022741"/>
    </source>
</evidence>
<dbReference type="OrthoDB" id="361630at2759"/>
<comment type="similarity">
    <text evidence="1">Belongs to the TRAFAC class translation factor GTPase superfamily. Classic translation factor GTPase family. IF-2 subfamily.</text>
</comment>
<keyword evidence="3" id="KW-0547">Nucleotide-binding</keyword>
<dbReference type="CDD" id="cd01887">
    <property type="entry name" value="IF2_eIF5B"/>
    <property type="match status" value="1"/>
</dbReference>
<protein>
    <submittedName>
        <fullName evidence="10">Translation initiation factor IF-2, mitochondrial-like</fullName>
    </submittedName>
</protein>
<feature type="compositionally biased region" description="Basic and acidic residues" evidence="7">
    <location>
        <begin position="283"/>
        <end position="292"/>
    </location>
</feature>
<dbReference type="FunFam" id="2.40.30.10:FF:000007">
    <property type="entry name" value="Translation initiation factor IF-2"/>
    <property type="match status" value="1"/>
</dbReference>
<evidence type="ECO:0000256" key="7">
    <source>
        <dbReference type="SAM" id="MobiDB-lite"/>
    </source>
</evidence>
<dbReference type="PANTHER" id="PTHR43381:SF20">
    <property type="entry name" value="TRANSLATION INITIATION FACTOR IF-2, MITOCHONDRIAL"/>
    <property type="match status" value="1"/>
</dbReference>
<dbReference type="InterPro" id="IPR009000">
    <property type="entry name" value="Transl_B-barrel_sf"/>
</dbReference>
<dbReference type="Pfam" id="PF22042">
    <property type="entry name" value="EF-G_D2"/>
    <property type="match status" value="1"/>
</dbReference>
<dbReference type="Proteomes" id="UP000515163">
    <property type="component" value="Unplaced"/>
</dbReference>
<name>A0A6P8IB34_ACTTE</name>
<dbReference type="KEGG" id="aten:116298292"/>
<dbReference type="FunFam" id="3.40.50.300:FF:000019">
    <property type="entry name" value="Translation initiation factor IF-2"/>
    <property type="match status" value="1"/>
</dbReference>
<dbReference type="CDD" id="cd03702">
    <property type="entry name" value="IF2_mtIF2_II"/>
    <property type="match status" value="1"/>
</dbReference>
<dbReference type="GO" id="GO:0005525">
    <property type="term" value="F:GTP binding"/>
    <property type="evidence" value="ECO:0007669"/>
    <property type="project" value="UniProtKB-KW"/>
</dbReference>
<evidence type="ECO:0000256" key="6">
    <source>
        <dbReference type="ARBA" id="ARBA00025162"/>
    </source>
</evidence>
<reference evidence="10" key="1">
    <citation type="submission" date="2025-08" db="UniProtKB">
        <authorList>
            <consortium name="RefSeq"/>
        </authorList>
    </citation>
    <scope>IDENTIFICATION</scope>
</reference>
<dbReference type="SUPFAM" id="SSF50447">
    <property type="entry name" value="Translation proteins"/>
    <property type="match status" value="1"/>
</dbReference>
<evidence type="ECO:0000256" key="4">
    <source>
        <dbReference type="ARBA" id="ARBA00022917"/>
    </source>
</evidence>
<dbReference type="InterPro" id="IPR015760">
    <property type="entry name" value="TIF_IF2"/>
</dbReference>
<evidence type="ECO:0000259" key="8">
    <source>
        <dbReference type="PROSITE" id="PS51722"/>
    </source>
</evidence>
<accession>A0A6P8IB34</accession>
<sequence>MGHVDHGKTTLLDALRNSSIAAGEAGGITQHIGAFLVKLPSGEQITFIDTPGHAAFNSMRARGANVTDIVVLVVAADDGVKTQTVESIRHAVHAKVPIIVAINKTDKPKKNVDLLKRQLLSHGIQLEEYGGDVQVVEISALKGTNLDSLTEAIITLAEINDLKSKKDANVEGVVIESRKDKGLGPVVTALVQHGVMTKGKVLVAGTTFAKVRQMYDDRGKVLDEAPASTPVQVTGWKDLPSAGEKIIHVETEQEANEMASARKAYEDQKKKENLSRGFSMSDLLKEEQGKRT</sequence>